<feature type="region of interest" description="Disordered" evidence="1">
    <location>
        <begin position="253"/>
        <end position="272"/>
    </location>
</feature>
<name>A0A2C9UY27_MANES</name>
<dbReference type="Gramene" id="Manes.11G033400.1.v8.1">
    <property type="protein sequence ID" value="Manes.11G033400.1.v8.1.CDS"/>
    <property type="gene ID" value="Manes.11G033400.v8.1"/>
</dbReference>
<proteinExistence type="predicted"/>
<organism evidence="2 3">
    <name type="scientific">Manihot esculenta</name>
    <name type="common">Cassava</name>
    <name type="synonym">Jatropha manihot</name>
    <dbReference type="NCBI Taxonomy" id="3983"/>
    <lineage>
        <taxon>Eukaryota</taxon>
        <taxon>Viridiplantae</taxon>
        <taxon>Streptophyta</taxon>
        <taxon>Embryophyta</taxon>
        <taxon>Tracheophyta</taxon>
        <taxon>Spermatophyta</taxon>
        <taxon>Magnoliopsida</taxon>
        <taxon>eudicotyledons</taxon>
        <taxon>Gunneridae</taxon>
        <taxon>Pentapetalae</taxon>
        <taxon>rosids</taxon>
        <taxon>fabids</taxon>
        <taxon>Malpighiales</taxon>
        <taxon>Euphorbiaceae</taxon>
        <taxon>Crotonoideae</taxon>
        <taxon>Manihoteae</taxon>
        <taxon>Manihot</taxon>
    </lineage>
</organism>
<dbReference type="AlphaFoldDB" id="A0A2C9UY27"/>
<keyword evidence="3" id="KW-1185">Reference proteome</keyword>
<feature type="compositionally biased region" description="Gly residues" evidence="1">
    <location>
        <begin position="26"/>
        <end position="38"/>
    </location>
</feature>
<dbReference type="PANTHER" id="PTHR37238">
    <property type="entry name" value="OS05G0532500 PROTEIN"/>
    <property type="match status" value="1"/>
</dbReference>
<evidence type="ECO:0000313" key="2">
    <source>
        <dbReference type="EMBL" id="OAY36600.1"/>
    </source>
</evidence>
<dbReference type="EMBL" id="CM004397">
    <property type="protein sequence ID" value="OAY36600.1"/>
    <property type="molecule type" value="Genomic_DNA"/>
</dbReference>
<evidence type="ECO:0000256" key="1">
    <source>
        <dbReference type="SAM" id="MobiDB-lite"/>
    </source>
</evidence>
<comment type="caution">
    <text evidence="2">The sequence shown here is derived from an EMBL/GenBank/DDBJ whole genome shotgun (WGS) entry which is preliminary data.</text>
</comment>
<dbReference type="STRING" id="3983.A0A2C9UY27"/>
<gene>
    <name evidence="2" type="ORF">MANES_11G033400v8</name>
</gene>
<dbReference type="OrthoDB" id="1933187at2759"/>
<evidence type="ECO:0000313" key="3">
    <source>
        <dbReference type="Proteomes" id="UP000091857"/>
    </source>
</evidence>
<protein>
    <submittedName>
        <fullName evidence="2">Uncharacterized protein</fullName>
    </submittedName>
</protein>
<feature type="region of interest" description="Disordered" evidence="1">
    <location>
        <begin position="1"/>
        <end position="42"/>
    </location>
</feature>
<reference evidence="3" key="1">
    <citation type="journal article" date="2016" name="Nat. Biotechnol.">
        <title>Sequencing wild and cultivated cassava and related species reveals extensive interspecific hybridization and genetic diversity.</title>
        <authorList>
            <person name="Bredeson J.V."/>
            <person name="Lyons J.B."/>
            <person name="Prochnik S.E."/>
            <person name="Wu G.A."/>
            <person name="Ha C.M."/>
            <person name="Edsinger-Gonzales E."/>
            <person name="Grimwood J."/>
            <person name="Schmutz J."/>
            <person name="Rabbi I.Y."/>
            <person name="Egesi C."/>
            <person name="Nauluvula P."/>
            <person name="Lebot V."/>
            <person name="Ndunguru J."/>
            <person name="Mkamilo G."/>
            <person name="Bart R.S."/>
            <person name="Setter T.L."/>
            <person name="Gleadow R.M."/>
            <person name="Kulakow P."/>
            <person name="Ferguson M.E."/>
            <person name="Rounsley S."/>
            <person name="Rokhsar D.S."/>
        </authorList>
    </citation>
    <scope>NUCLEOTIDE SEQUENCE [LARGE SCALE GENOMIC DNA]</scope>
    <source>
        <strain evidence="3">cv. AM560-2</strain>
    </source>
</reference>
<sequence>MARNEAKAKSVRRALRDVSNNYTNGNNGGGGGGGGGGRFSKSVNVNKKTISEKQIENQQSITMAQQEGGQGGEDHLDRLLLVQSDLCSLTRQIDELVAQAFKLKASSKQGKKEIESFSHVLSDMLSSLKPWASRLQETFFTPASNIETQLGQCSADKTLSNINGDENFEVGSPEQRRMSSLISPSPLVSWRADCNIERSRQLFLLTPLPISKTLSSKHQDLSKSVFERIVSNPAGELSLSLSVSGDLNDDLLEGIATDPTPNKPSESVVTEAKRTLHSECVSPLIFSKRDHAMLVMTPCLKMSPPKSCVLLEPISESSHKGKGMVRKSTPFPVGIHSQISESSSDSEGSENLTLKYPELMGIQWTYKSRMGKKEIEASPNWFFSPPKTCVLLEPPDEKSLDTVATDNLLPISAPLLDHQTNLSLTKERNDQVGCHEIRKSCNQDSSLTAVESTPIWKEPASTMRRGKRPGENTLKKELWTKFEAASTYGIRLNVSALQKTAQKGFLDMLDEASRDG</sequence>
<dbReference type="Proteomes" id="UP000091857">
    <property type="component" value="Chromosome 11"/>
</dbReference>
<feature type="compositionally biased region" description="Polar residues" evidence="1">
    <location>
        <begin position="259"/>
        <end position="268"/>
    </location>
</feature>
<dbReference type="PANTHER" id="PTHR37238:SF1">
    <property type="entry name" value="OS05G0532500 PROTEIN"/>
    <property type="match status" value="1"/>
</dbReference>
<accession>A0A2C9UY27</accession>